<gene>
    <name evidence="2" type="ORF">BUALT_Bualt17G0102900</name>
</gene>
<evidence type="ECO:0000313" key="3">
    <source>
        <dbReference type="Proteomes" id="UP000826271"/>
    </source>
</evidence>
<reference evidence="2" key="1">
    <citation type="submission" date="2019-10" db="EMBL/GenBank/DDBJ databases">
        <authorList>
            <person name="Zhang R."/>
            <person name="Pan Y."/>
            <person name="Wang J."/>
            <person name="Ma R."/>
            <person name="Yu S."/>
        </authorList>
    </citation>
    <scope>NUCLEOTIDE SEQUENCE</scope>
    <source>
        <strain evidence="2">LA-IB0</strain>
        <tissue evidence="2">Leaf</tissue>
    </source>
</reference>
<dbReference type="SUPFAM" id="SSF50630">
    <property type="entry name" value="Acid proteases"/>
    <property type="match status" value="1"/>
</dbReference>
<dbReference type="CDD" id="cd00303">
    <property type="entry name" value="retropepsin_like"/>
    <property type="match status" value="1"/>
</dbReference>
<dbReference type="EMBL" id="WHWC01000017">
    <property type="protein sequence ID" value="KAG8366662.1"/>
    <property type="molecule type" value="Genomic_DNA"/>
</dbReference>
<dbReference type="InterPro" id="IPR021109">
    <property type="entry name" value="Peptidase_aspartic_dom_sf"/>
</dbReference>
<comment type="caution">
    <text evidence="2">The sequence shown here is derived from an EMBL/GenBank/DDBJ whole genome shotgun (WGS) entry which is preliminary data.</text>
</comment>
<accession>A0AAV6WGR2</accession>
<dbReference type="InterPro" id="IPR032567">
    <property type="entry name" value="RTL1-rel"/>
</dbReference>
<feature type="compositionally biased region" description="Pro residues" evidence="1">
    <location>
        <begin position="30"/>
        <end position="45"/>
    </location>
</feature>
<dbReference type="Gene3D" id="2.40.70.10">
    <property type="entry name" value="Acid Proteases"/>
    <property type="match status" value="1"/>
</dbReference>
<evidence type="ECO:0000313" key="2">
    <source>
        <dbReference type="EMBL" id="KAG8366662.1"/>
    </source>
</evidence>
<feature type="compositionally biased region" description="Polar residues" evidence="1">
    <location>
        <begin position="9"/>
        <end position="29"/>
    </location>
</feature>
<feature type="region of interest" description="Disordered" evidence="1">
    <location>
        <begin position="1"/>
        <end position="51"/>
    </location>
</feature>
<dbReference type="PANTHER" id="PTHR15503">
    <property type="entry name" value="LDOC1 RELATED"/>
    <property type="match status" value="1"/>
</dbReference>
<name>A0AAV6WGR2_9LAMI</name>
<keyword evidence="3" id="KW-1185">Reference proteome</keyword>
<protein>
    <submittedName>
        <fullName evidence="2">Uncharacterized protein</fullName>
    </submittedName>
</protein>
<dbReference type="Proteomes" id="UP000826271">
    <property type="component" value="Unassembled WGS sequence"/>
</dbReference>
<evidence type="ECO:0000256" key="1">
    <source>
        <dbReference type="SAM" id="MobiDB-lite"/>
    </source>
</evidence>
<sequence length="298" mass="33903">MDAIIKRANLTTRNFSQPKPTYRSPQTGSNPPPGPPHQPPKPPYNNPTDHTLSHRKLLTASEMRARREKNLCYNCDETFVPGHRCKQRQIYVMMSEEEEVMHNSLIENENLNEIENESPGEDMIVSLNALSRTTDMNTLRIKGTVNGQDIHILIDSGSTHCFLDEGTAYKLGCRMDYTTPLLVSVADGSKMVSRLECPEFSWTIQNHTFSYPIRVIKLGGYDMVLGGDWLRQNSPVEFDYQKMKLTISRQGKKITMKAITDSASLQLISAKSFSKLFKKKGVIWHIWTAFCCHSYSHS</sequence>
<dbReference type="Pfam" id="PF08284">
    <property type="entry name" value="RVP_2"/>
    <property type="match status" value="1"/>
</dbReference>
<proteinExistence type="predicted"/>
<dbReference type="AlphaFoldDB" id="A0AAV6WGR2"/>
<dbReference type="PANTHER" id="PTHR15503:SF40">
    <property type="match status" value="1"/>
</dbReference>
<organism evidence="2 3">
    <name type="scientific">Buddleja alternifolia</name>
    <dbReference type="NCBI Taxonomy" id="168488"/>
    <lineage>
        <taxon>Eukaryota</taxon>
        <taxon>Viridiplantae</taxon>
        <taxon>Streptophyta</taxon>
        <taxon>Embryophyta</taxon>
        <taxon>Tracheophyta</taxon>
        <taxon>Spermatophyta</taxon>
        <taxon>Magnoliopsida</taxon>
        <taxon>eudicotyledons</taxon>
        <taxon>Gunneridae</taxon>
        <taxon>Pentapetalae</taxon>
        <taxon>asterids</taxon>
        <taxon>lamiids</taxon>
        <taxon>Lamiales</taxon>
        <taxon>Scrophulariaceae</taxon>
        <taxon>Buddlejeae</taxon>
        <taxon>Buddleja</taxon>
    </lineage>
</organism>